<reference evidence="1" key="1">
    <citation type="journal article" date="2005" name="BMC Biol.">
        <title>The sequence of rice chromosomes 11 and 12, rich in disease resistance genes and recent gene duplications.</title>
        <authorList>
            <consortium name="The rice chromosomes 11 and 12 sequencing consortia"/>
        </authorList>
    </citation>
    <scope>NUCLEOTIDE SEQUENCE [LARGE SCALE GENOMIC DNA]</scope>
</reference>
<sequence length="239" mass="26454">MAIKDRFTGNPGRLIVLTTSGSRGMVYIIGGDATILGCLLRQLEQLNSTHNRSVVKWFSTLSLATPLFHLSSVLAADGRCQKEGQQQQQQQQRVKDQKMGVLMQEMQSSMQDVDAATVKSEAAYATTMSPTTDTSSDASPKSESESTALFFQCEHLQLLPMSSRVLSKPAQLSHHRSLKQQALPMMLWCMKAVLAKCSTFMEDVRQITSLNVVQRQGVSVIKSTTLFAAPQLLKLRQFL</sequence>
<dbReference type="AlphaFoldDB" id="Q2QQE7"/>
<accession>Q2QQE7</accession>
<evidence type="ECO:0000313" key="1">
    <source>
        <dbReference type="EMBL" id="ABA98585.1"/>
    </source>
</evidence>
<name>Q2QQE7_ORYSJ</name>
<dbReference type="EMBL" id="DP000011">
    <property type="protein sequence ID" value="ABA98585.1"/>
    <property type="molecule type" value="Genomic_DNA"/>
</dbReference>
<proteinExistence type="predicted"/>
<gene>
    <name evidence="1" type="ordered locus">LOC_Os12g31300</name>
</gene>
<organism evidence="1">
    <name type="scientific">Oryza sativa subsp. japonica</name>
    <name type="common">Rice</name>
    <dbReference type="NCBI Taxonomy" id="39947"/>
    <lineage>
        <taxon>Eukaryota</taxon>
        <taxon>Viridiplantae</taxon>
        <taxon>Streptophyta</taxon>
        <taxon>Embryophyta</taxon>
        <taxon>Tracheophyta</taxon>
        <taxon>Spermatophyta</taxon>
        <taxon>Magnoliopsida</taxon>
        <taxon>Liliopsida</taxon>
        <taxon>Poales</taxon>
        <taxon>Poaceae</taxon>
        <taxon>BOP clade</taxon>
        <taxon>Oryzoideae</taxon>
        <taxon>Oryzeae</taxon>
        <taxon>Oryzinae</taxon>
        <taxon>Oryza</taxon>
        <taxon>Oryza sativa</taxon>
    </lineage>
</organism>
<protein>
    <submittedName>
        <fullName evidence="1">Retrotransposon protein, putative, Ty3-gypsy subclass</fullName>
    </submittedName>
</protein>
<reference evidence="1" key="2">
    <citation type="submission" date="2005-04" db="EMBL/GenBank/DDBJ databases">
        <authorList>
            <person name="Buell C.R."/>
            <person name="Wing R.A."/>
            <person name="McCombie W.A."/>
            <person name="Ouyang S."/>
        </authorList>
    </citation>
    <scope>NUCLEOTIDE SEQUENCE</scope>
</reference>
<reference evidence="1" key="3">
    <citation type="submission" date="2006-01" db="EMBL/GenBank/DDBJ databases">
        <authorList>
            <person name="Buell R."/>
        </authorList>
    </citation>
    <scope>NUCLEOTIDE SEQUENCE</scope>
</reference>